<evidence type="ECO:0000313" key="2">
    <source>
        <dbReference type="Proteomes" id="UP000464754"/>
    </source>
</evidence>
<dbReference type="RefSeq" id="WP_147360238.1">
    <property type="nucleotide sequence ID" value="NZ_AP019695.1"/>
</dbReference>
<proteinExistence type="predicted"/>
<name>A0A6N4THU3_9FIRM</name>
<dbReference type="EMBL" id="AP019695">
    <property type="protein sequence ID" value="BBK21672.1"/>
    <property type="molecule type" value="Genomic_DNA"/>
</dbReference>
<dbReference type="KEGG" id="aarg:Aargi30884_05750"/>
<reference evidence="2" key="1">
    <citation type="submission" date="2019-05" db="EMBL/GenBank/DDBJ databases">
        <title>Complete genome sequencing of Absiella argi strain JCM 30884.</title>
        <authorList>
            <person name="Sakamoto M."/>
            <person name="Murakami T."/>
            <person name="Mori H."/>
        </authorList>
    </citation>
    <scope>NUCLEOTIDE SEQUENCE [LARGE SCALE GENOMIC DNA]</scope>
    <source>
        <strain evidence="2">JCM 30884</strain>
    </source>
</reference>
<accession>A0A6N4THU3</accession>
<dbReference type="AlphaFoldDB" id="A0A6N4THU3"/>
<keyword evidence="2" id="KW-1185">Reference proteome</keyword>
<evidence type="ECO:0000313" key="1">
    <source>
        <dbReference type="EMBL" id="BBK21672.1"/>
    </source>
</evidence>
<dbReference type="Proteomes" id="UP000464754">
    <property type="component" value="Chromosome"/>
</dbReference>
<sequence length="110" mass="12572">MNVDGNSVLGGAEFYPSLYVPYDIPKAEDIAFITCGYLSDEDYDYKSALLKALENYLSQQYKYVEVITDEIGTFPDGNLDFFKQHAYHDDGVIFEDAYCKLHLMSKKLSQ</sequence>
<protein>
    <submittedName>
        <fullName evidence="1">Uncharacterized protein</fullName>
    </submittedName>
</protein>
<organism evidence="1 2">
    <name type="scientific">Amedibacterium intestinale</name>
    <dbReference type="NCBI Taxonomy" id="2583452"/>
    <lineage>
        <taxon>Bacteria</taxon>
        <taxon>Bacillati</taxon>
        <taxon>Bacillota</taxon>
        <taxon>Erysipelotrichia</taxon>
        <taxon>Erysipelotrichales</taxon>
        <taxon>Erysipelotrichaceae</taxon>
        <taxon>Amedibacterium</taxon>
    </lineage>
</organism>
<gene>
    <name evidence="1" type="ORF">Aargi30884_05750</name>
</gene>